<evidence type="ECO:0000313" key="2">
    <source>
        <dbReference type="EMBL" id="CAB4783470.1"/>
    </source>
</evidence>
<dbReference type="AlphaFoldDB" id="A0A6J6XLM5"/>
<accession>A0A6J6XLM5</accession>
<dbReference type="EMBL" id="CAEZZU010000147">
    <property type="protein sequence ID" value="CAB4783470.1"/>
    <property type="molecule type" value="Genomic_DNA"/>
</dbReference>
<evidence type="ECO:0000313" key="1">
    <source>
        <dbReference type="EMBL" id="CAB4646180.1"/>
    </source>
</evidence>
<evidence type="ECO:0000313" key="3">
    <source>
        <dbReference type="EMBL" id="CAB4794777.1"/>
    </source>
</evidence>
<organism evidence="3">
    <name type="scientific">freshwater metagenome</name>
    <dbReference type="NCBI Taxonomy" id="449393"/>
    <lineage>
        <taxon>unclassified sequences</taxon>
        <taxon>metagenomes</taxon>
        <taxon>ecological metagenomes</taxon>
    </lineage>
</organism>
<reference evidence="3" key="1">
    <citation type="submission" date="2020-05" db="EMBL/GenBank/DDBJ databases">
        <authorList>
            <person name="Chiriac C."/>
            <person name="Salcher M."/>
            <person name="Ghai R."/>
            <person name="Kavagutti S V."/>
        </authorList>
    </citation>
    <scope>NUCLEOTIDE SEQUENCE</scope>
</reference>
<protein>
    <submittedName>
        <fullName evidence="3">Unannotated protein</fullName>
    </submittedName>
</protein>
<dbReference type="EMBL" id="CAFAAH010000079">
    <property type="protein sequence ID" value="CAB4794777.1"/>
    <property type="molecule type" value="Genomic_DNA"/>
</dbReference>
<gene>
    <name evidence="1" type="ORF">UFOPK2242_00135</name>
    <name evidence="2" type="ORF">UFOPK2925_00999</name>
    <name evidence="3" type="ORF">UFOPK2996_00718</name>
</gene>
<dbReference type="EMBL" id="CAEZWM010000006">
    <property type="protein sequence ID" value="CAB4646180.1"/>
    <property type="molecule type" value="Genomic_DNA"/>
</dbReference>
<name>A0A6J6XLM5_9ZZZZ</name>
<proteinExistence type="predicted"/>
<sequence>MSSSSDHAELSALRSVLDDLLSRVVTIGDRYRGSDDSAVAVDIDSAERTLTATRRAMDRALDGLEKML</sequence>